<sequence length="209" mass="23326">MSLSILQVGQSMGGLVFQPFPSLSSPGRAYLIDITEKEKKGGGMRDRFPPTICLTPYMCDFPIGGGVDTSPAQSHHRSLSVTDSWPPFEFPAPNPHRQSRPFSIHAEYGVTRPPSFQLHLPCWKIHPGPPYMGTIITTIRRTTTILAVVATVSLLSFEIQPFFPGTRHGGHSGEKVCGSWRSSFFFAFYFYFFFLIFVSCRSLMPVDSL</sequence>
<comment type="caution">
    <text evidence="2">The sequence shown here is derived from an EMBL/GenBank/DDBJ whole genome shotgun (WGS) entry which is preliminary data.</text>
</comment>
<dbReference type="AlphaFoldDB" id="A0A2I2FSD5"/>
<reference evidence="2 3" key="1">
    <citation type="submission" date="2016-12" db="EMBL/GenBank/DDBJ databases">
        <title>The genomes of Aspergillus section Nigri reveals drivers in fungal speciation.</title>
        <authorList>
            <consortium name="DOE Joint Genome Institute"/>
            <person name="Vesth T.C."/>
            <person name="Nybo J."/>
            <person name="Theobald S."/>
            <person name="Brandl J."/>
            <person name="Frisvad J.C."/>
            <person name="Nielsen K.F."/>
            <person name="Lyhne E.K."/>
            <person name="Kogle M.E."/>
            <person name="Kuo A."/>
            <person name="Riley R."/>
            <person name="Clum A."/>
            <person name="Nolan M."/>
            <person name="Lipzen A."/>
            <person name="Salamov A."/>
            <person name="Henrissat B."/>
            <person name="Wiebenga A."/>
            <person name="De Vries R.P."/>
            <person name="Grigoriev I.V."/>
            <person name="Mortensen U.H."/>
            <person name="Andersen M.R."/>
            <person name="Baker S.E."/>
        </authorList>
    </citation>
    <scope>NUCLEOTIDE SEQUENCE [LARGE SCALE GENOMIC DNA]</scope>
    <source>
        <strain evidence="2 3">IBT 23096</strain>
    </source>
</reference>
<feature type="transmembrane region" description="Helical" evidence="1">
    <location>
        <begin position="145"/>
        <end position="163"/>
    </location>
</feature>
<dbReference type="Proteomes" id="UP000234275">
    <property type="component" value="Unassembled WGS sequence"/>
</dbReference>
<dbReference type="EMBL" id="MSFO01000010">
    <property type="protein sequence ID" value="PLB43517.1"/>
    <property type="molecule type" value="Genomic_DNA"/>
</dbReference>
<evidence type="ECO:0000313" key="2">
    <source>
        <dbReference type="EMBL" id="PLB43517.1"/>
    </source>
</evidence>
<protein>
    <submittedName>
        <fullName evidence="2">Uncharacterized protein</fullName>
    </submittedName>
</protein>
<name>A0A2I2FSD5_9EURO</name>
<dbReference type="RefSeq" id="XP_024698819.1">
    <property type="nucleotide sequence ID" value="XM_024855261.1"/>
</dbReference>
<proteinExistence type="predicted"/>
<dbReference type="VEuPathDB" id="FungiDB:P170DRAFT_54567"/>
<accession>A0A2I2FSD5</accession>
<evidence type="ECO:0000313" key="3">
    <source>
        <dbReference type="Proteomes" id="UP000234275"/>
    </source>
</evidence>
<dbReference type="GeneID" id="36562967"/>
<gene>
    <name evidence="2" type="ORF">P170DRAFT_54567</name>
</gene>
<organism evidence="2 3">
    <name type="scientific">Aspergillus steynii IBT 23096</name>
    <dbReference type="NCBI Taxonomy" id="1392250"/>
    <lineage>
        <taxon>Eukaryota</taxon>
        <taxon>Fungi</taxon>
        <taxon>Dikarya</taxon>
        <taxon>Ascomycota</taxon>
        <taxon>Pezizomycotina</taxon>
        <taxon>Eurotiomycetes</taxon>
        <taxon>Eurotiomycetidae</taxon>
        <taxon>Eurotiales</taxon>
        <taxon>Aspergillaceae</taxon>
        <taxon>Aspergillus</taxon>
        <taxon>Aspergillus subgen. Circumdati</taxon>
    </lineage>
</organism>
<keyword evidence="1" id="KW-1133">Transmembrane helix</keyword>
<feature type="transmembrane region" description="Helical" evidence="1">
    <location>
        <begin position="183"/>
        <end position="204"/>
    </location>
</feature>
<keyword evidence="3" id="KW-1185">Reference proteome</keyword>
<keyword evidence="1" id="KW-0812">Transmembrane</keyword>
<evidence type="ECO:0000256" key="1">
    <source>
        <dbReference type="SAM" id="Phobius"/>
    </source>
</evidence>
<keyword evidence="1" id="KW-0472">Membrane</keyword>